<dbReference type="Pfam" id="PF00852">
    <property type="entry name" value="Glyco_transf_10"/>
    <property type="match status" value="1"/>
</dbReference>
<dbReference type="SUPFAM" id="SSF53756">
    <property type="entry name" value="UDP-Glycosyltransferase/glycogen phosphorylase"/>
    <property type="match status" value="1"/>
</dbReference>
<dbReference type="EMBL" id="OP765507">
    <property type="protein sequence ID" value="UZT28774.1"/>
    <property type="molecule type" value="Genomic_DNA"/>
</dbReference>
<dbReference type="InterPro" id="IPR038577">
    <property type="entry name" value="GT10-like_C_sf"/>
</dbReference>
<reference evidence="3" key="1">
    <citation type="submission" date="2022-11" db="EMBL/GenBank/DDBJ databases">
        <title>Genomics discovery of giant fungal viruses from subsurface oceanic crustal fluids.</title>
        <authorList>
            <person name="Bhattacharjee A.S."/>
            <person name="Schulz F."/>
            <person name="Woyke T."/>
            <person name="Orcutt B.N."/>
            <person name="Matinez Martinez J."/>
        </authorList>
    </citation>
    <scope>NUCLEOTIDE SEQUENCE</scope>
    <source>
        <strain evidence="2">VSAG1.JdFR</strain>
        <strain evidence="3">VSAG8.JdFR</strain>
    </source>
</reference>
<evidence type="ECO:0000313" key="3">
    <source>
        <dbReference type="EMBL" id="UZT29050.1"/>
    </source>
</evidence>
<dbReference type="Gene3D" id="3.40.50.11660">
    <property type="entry name" value="Glycosyl transferase family 10, C-terminal domain"/>
    <property type="match status" value="1"/>
</dbReference>
<sequence>MTNKIVVKIKDKNVKHEPSFITDSNNIHYIRNLTPNNNGDLIINKEDIVIYTDQFVRSIDLNAKYNICLLIESPEIKNDAYEFISKNNNNFDLVLTFDKKLLDRGENFKLNLYGTCWLHESYIKIWKKTKICSFITSSKKITSGHHFRYIISNYITSNNLNIDIYGDKYKQLPYFTTKAFDYEHSGRHISNQKIIGIKEYMFSIVIENCKRDYYFTEKLIDCFLTGTVPIYYGCPSIKNFFNIKGMIIIDNLNDLKSIINSINEKLYHSMKEYIEENFNTSAKYKTFSINENAILNILNK</sequence>
<organism evidence="3">
    <name type="scientific">Nucleocytoviricota sp</name>
    <dbReference type="NCBI Taxonomy" id="2809609"/>
    <lineage>
        <taxon>Viruses</taxon>
        <taxon>Varidnaviria</taxon>
        <taxon>Bamfordvirae</taxon>
        <taxon>Nucleocytoviricota</taxon>
    </lineage>
</organism>
<evidence type="ECO:0000259" key="1">
    <source>
        <dbReference type="Pfam" id="PF00852"/>
    </source>
</evidence>
<feature type="domain" description="Fucosyltransferase C-terminal" evidence="1">
    <location>
        <begin position="127"/>
        <end position="274"/>
    </location>
</feature>
<dbReference type="EMBL" id="OP765584">
    <property type="protein sequence ID" value="UZT29050.1"/>
    <property type="molecule type" value="Genomic_DNA"/>
</dbReference>
<name>A0A9E8G8G3_9VIRU</name>
<accession>A0A9E8G8G3</accession>
<proteinExistence type="predicted"/>
<evidence type="ECO:0000313" key="2">
    <source>
        <dbReference type="EMBL" id="UZT28774.1"/>
    </source>
</evidence>
<protein>
    <recommendedName>
        <fullName evidence="1">Fucosyltransferase C-terminal domain-containing protein</fullName>
    </recommendedName>
</protein>
<dbReference type="InterPro" id="IPR055270">
    <property type="entry name" value="Glyco_tran_10_C"/>
</dbReference>